<dbReference type="EMBL" id="AP014958">
    <property type="protein sequence ID" value="BAS80190.1"/>
    <property type="molecule type" value="Genomic_DNA"/>
</dbReference>
<dbReference type="InParanoid" id="A0A0P0VMU2"/>
<dbReference type="FunCoup" id="A0A0P0VMU2">
    <property type="interactions" value="76"/>
</dbReference>
<evidence type="ECO:0000313" key="1">
    <source>
        <dbReference type="EMBL" id="BAS80190.1"/>
    </source>
</evidence>
<sequence>MHVWYVPPARRRLAAIHSCMFSACCTSPGRLPTTGHTRGPLSPRDIRQNHVMYAAATATTTAHVPTSIFLWQQTL</sequence>
<dbReference type="Proteomes" id="UP000059680">
    <property type="component" value="Chromosome 2"/>
</dbReference>
<dbReference type="PaxDb" id="39947-A0A0P0VMU2"/>
<reference evidence="1 2" key="3">
    <citation type="journal article" date="2013" name="Rice">
        <title>Improvement of the Oryza sativa Nipponbare reference genome using next generation sequence and optical map data.</title>
        <authorList>
            <person name="Kawahara Y."/>
            <person name="de la Bastide M."/>
            <person name="Hamilton J.P."/>
            <person name="Kanamori H."/>
            <person name="McCombie W.R."/>
            <person name="Ouyang S."/>
            <person name="Schwartz D.C."/>
            <person name="Tanaka T."/>
            <person name="Wu J."/>
            <person name="Zhou S."/>
            <person name="Childs K.L."/>
            <person name="Davidson R.M."/>
            <person name="Lin H."/>
            <person name="Quesada-Ocampo L."/>
            <person name="Vaillancourt B."/>
            <person name="Sakai H."/>
            <person name="Lee S.S."/>
            <person name="Kim J."/>
            <person name="Numa H."/>
            <person name="Itoh T."/>
            <person name="Buell C.R."/>
            <person name="Matsumoto T."/>
        </authorList>
    </citation>
    <scope>NUCLEOTIDE SEQUENCE [LARGE SCALE GENOMIC DNA]</scope>
    <source>
        <strain evidence="2">cv. Nipponbare</strain>
    </source>
</reference>
<gene>
    <name evidence="1" type="ordered locus">Os02g0666550</name>
    <name evidence="1" type="ORF">OSNPB_020666550</name>
</gene>
<evidence type="ECO:0000313" key="2">
    <source>
        <dbReference type="Proteomes" id="UP000059680"/>
    </source>
</evidence>
<organism evidence="1 2">
    <name type="scientific">Oryza sativa subsp. japonica</name>
    <name type="common">Rice</name>
    <dbReference type="NCBI Taxonomy" id="39947"/>
    <lineage>
        <taxon>Eukaryota</taxon>
        <taxon>Viridiplantae</taxon>
        <taxon>Streptophyta</taxon>
        <taxon>Embryophyta</taxon>
        <taxon>Tracheophyta</taxon>
        <taxon>Spermatophyta</taxon>
        <taxon>Magnoliopsida</taxon>
        <taxon>Liliopsida</taxon>
        <taxon>Poales</taxon>
        <taxon>Poaceae</taxon>
        <taxon>BOP clade</taxon>
        <taxon>Oryzoideae</taxon>
        <taxon>Oryzeae</taxon>
        <taxon>Oryzinae</taxon>
        <taxon>Oryza</taxon>
        <taxon>Oryza sativa</taxon>
    </lineage>
</organism>
<reference evidence="2" key="1">
    <citation type="journal article" date="2005" name="Nature">
        <title>The map-based sequence of the rice genome.</title>
        <authorList>
            <consortium name="International rice genome sequencing project (IRGSP)"/>
            <person name="Matsumoto T."/>
            <person name="Wu J."/>
            <person name="Kanamori H."/>
            <person name="Katayose Y."/>
            <person name="Fujisawa M."/>
            <person name="Namiki N."/>
            <person name="Mizuno H."/>
            <person name="Yamamoto K."/>
            <person name="Antonio B.A."/>
            <person name="Baba T."/>
            <person name="Sakata K."/>
            <person name="Nagamura Y."/>
            <person name="Aoki H."/>
            <person name="Arikawa K."/>
            <person name="Arita K."/>
            <person name="Bito T."/>
            <person name="Chiden Y."/>
            <person name="Fujitsuka N."/>
            <person name="Fukunaka R."/>
            <person name="Hamada M."/>
            <person name="Harada C."/>
            <person name="Hayashi A."/>
            <person name="Hijishita S."/>
            <person name="Honda M."/>
            <person name="Hosokawa S."/>
            <person name="Ichikawa Y."/>
            <person name="Idonuma A."/>
            <person name="Iijima M."/>
            <person name="Ikeda M."/>
            <person name="Ikeno M."/>
            <person name="Ito K."/>
            <person name="Ito S."/>
            <person name="Ito T."/>
            <person name="Ito Y."/>
            <person name="Ito Y."/>
            <person name="Iwabuchi A."/>
            <person name="Kamiya K."/>
            <person name="Karasawa W."/>
            <person name="Kurita K."/>
            <person name="Katagiri S."/>
            <person name="Kikuta A."/>
            <person name="Kobayashi H."/>
            <person name="Kobayashi N."/>
            <person name="Machita K."/>
            <person name="Maehara T."/>
            <person name="Masukawa M."/>
            <person name="Mizubayashi T."/>
            <person name="Mukai Y."/>
            <person name="Nagasaki H."/>
            <person name="Nagata Y."/>
            <person name="Naito S."/>
            <person name="Nakashima M."/>
            <person name="Nakama Y."/>
            <person name="Nakamichi Y."/>
            <person name="Nakamura M."/>
            <person name="Meguro A."/>
            <person name="Negishi M."/>
            <person name="Ohta I."/>
            <person name="Ohta T."/>
            <person name="Okamoto M."/>
            <person name="Ono N."/>
            <person name="Saji S."/>
            <person name="Sakaguchi M."/>
            <person name="Sakai K."/>
            <person name="Shibata M."/>
            <person name="Shimokawa T."/>
            <person name="Song J."/>
            <person name="Takazaki Y."/>
            <person name="Terasawa K."/>
            <person name="Tsugane M."/>
            <person name="Tsuji K."/>
            <person name="Ueda S."/>
            <person name="Waki K."/>
            <person name="Yamagata H."/>
            <person name="Yamamoto M."/>
            <person name="Yamamoto S."/>
            <person name="Yamane H."/>
            <person name="Yoshiki S."/>
            <person name="Yoshihara R."/>
            <person name="Yukawa K."/>
            <person name="Zhong H."/>
            <person name="Yano M."/>
            <person name="Yuan Q."/>
            <person name="Ouyang S."/>
            <person name="Liu J."/>
            <person name="Jones K.M."/>
            <person name="Gansberger K."/>
            <person name="Moffat K."/>
            <person name="Hill J."/>
            <person name="Bera J."/>
            <person name="Fadrosh D."/>
            <person name="Jin S."/>
            <person name="Johri S."/>
            <person name="Kim M."/>
            <person name="Overton L."/>
            <person name="Reardon M."/>
            <person name="Tsitrin T."/>
            <person name="Vuong H."/>
            <person name="Weaver B."/>
            <person name="Ciecko A."/>
            <person name="Tallon L."/>
            <person name="Jackson J."/>
            <person name="Pai G."/>
            <person name="Aken S.V."/>
            <person name="Utterback T."/>
            <person name="Reidmuller S."/>
            <person name="Feldblyum T."/>
            <person name="Hsiao J."/>
            <person name="Zismann V."/>
            <person name="Iobst S."/>
            <person name="de Vazeille A.R."/>
            <person name="Buell C.R."/>
            <person name="Ying K."/>
            <person name="Li Y."/>
            <person name="Lu T."/>
            <person name="Huang Y."/>
            <person name="Zhao Q."/>
            <person name="Feng Q."/>
            <person name="Zhang L."/>
            <person name="Zhu J."/>
            <person name="Weng Q."/>
            <person name="Mu J."/>
            <person name="Lu Y."/>
            <person name="Fan D."/>
            <person name="Liu Y."/>
            <person name="Guan J."/>
            <person name="Zhang Y."/>
            <person name="Yu S."/>
            <person name="Liu X."/>
            <person name="Zhang Y."/>
            <person name="Hong G."/>
            <person name="Han B."/>
            <person name="Choisne N."/>
            <person name="Demange N."/>
            <person name="Orjeda G."/>
            <person name="Samain S."/>
            <person name="Cattolico L."/>
            <person name="Pelletier E."/>
            <person name="Couloux A."/>
            <person name="Segurens B."/>
            <person name="Wincker P."/>
            <person name="D'Hont A."/>
            <person name="Scarpelli C."/>
            <person name="Weissenbach J."/>
            <person name="Salanoubat M."/>
            <person name="Quetier F."/>
            <person name="Yu Y."/>
            <person name="Kim H.R."/>
            <person name="Rambo T."/>
            <person name="Currie J."/>
            <person name="Collura K."/>
            <person name="Luo M."/>
            <person name="Yang T."/>
            <person name="Ammiraju J.S.S."/>
            <person name="Engler F."/>
            <person name="Soderlund C."/>
            <person name="Wing R.A."/>
            <person name="Palmer L.E."/>
            <person name="de la Bastide M."/>
            <person name="Spiegel L."/>
            <person name="Nascimento L."/>
            <person name="Zutavern T."/>
            <person name="O'Shaughnessy A."/>
            <person name="Dike S."/>
            <person name="Dedhia N."/>
            <person name="Preston R."/>
            <person name="Balija V."/>
            <person name="McCombie W.R."/>
            <person name="Chow T."/>
            <person name="Chen H."/>
            <person name="Chung M."/>
            <person name="Chen C."/>
            <person name="Shaw J."/>
            <person name="Wu H."/>
            <person name="Hsiao K."/>
            <person name="Chao Y."/>
            <person name="Chu M."/>
            <person name="Cheng C."/>
            <person name="Hour A."/>
            <person name="Lee P."/>
            <person name="Lin S."/>
            <person name="Lin Y."/>
            <person name="Liou J."/>
            <person name="Liu S."/>
            <person name="Hsing Y."/>
            <person name="Raghuvanshi S."/>
            <person name="Mohanty A."/>
            <person name="Bharti A.K."/>
            <person name="Gaur A."/>
            <person name="Gupta V."/>
            <person name="Kumar D."/>
            <person name="Ravi V."/>
            <person name="Vij S."/>
            <person name="Kapur A."/>
            <person name="Khurana P."/>
            <person name="Khurana P."/>
            <person name="Khurana J.P."/>
            <person name="Tyagi A.K."/>
            <person name="Gaikwad K."/>
            <person name="Singh A."/>
            <person name="Dalal V."/>
            <person name="Srivastava S."/>
            <person name="Dixit A."/>
            <person name="Pal A.K."/>
            <person name="Ghazi I.A."/>
            <person name="Yadav M."/>
            <person name="Pandit A."/>
            <person name="Bhargava A."/>
            <person name="Sureshbabu K."/>
            <person name="Batra K."/>
            <person name="Sharma T.R."/>
            <person name="Mohapatra T."/>
            <person name="Singh N.K."/>
            <person name="Messing J."/>
            <person name="Nelson A.B."/>
            <person name="Fuks G."/>
            <person name="Kavchok S."/>
            <person name="Keizer G."/>
            <person name="Linton E."/>
            <person name="Llaca V."/>
            <person name="Song R."/>
            <person name="Tanyolac B."/>
            <person name="Young S."/>
            <person name="Ho-Il K."/>
            <person name="Hahn J.H."/>
            <person name="Sangsakoo G."/>
            <person name="Vanavichit A."/>
            <person name="de Mattos Luiz.A.T."/>
            <person name="Zimmer P.D."/>
            <person name="Malone G."/>
            <person name="Dellagostin O."/>
            <person name="de Oliveira A.C."/>
            <person name="Bevan M."/>
            <person name="Bancroft I."/>
            <person name="Minx P."/>
            <person name="Cordum H."/>
            <person name="Wilson R."/>
            <person name="Cheng Z."/>
            <person name="Jin W."/>
            <person name="Jiang J."/>
            <person name="Leong S.A."/>
            <person name="Iwama H."/>
            <person name="Gojobori T."/>
            <person name="Itoh T."/>
            <person name="Niimura Y."/>
            <person name="Fujii Y."/>
            <person name="Habara T."/>
            <person name="Sakai H."/>
            <person name="Sato Y."/>
            <person name="Wilson G."/>
            <person name="Kumar K."/>
            <person name="McCouch S."/>
            <person name="Juretic N."/>
            <person name="Hoen D."/>
            <person name="Wright S."/>
            <person name="Bruskiewich R."/>
            <person name="Bureau T."/>
            <person name="Miyao A."/>
            <person name="Hirochika H."/>
            <person name="Nishikawa T."/>
            <person name="Kadowaki K."/>
            <person name="Sugiura M."/>
            <person name="Burr B."/>
            <person name="Sasaki T."/>
        </authorList>
    </citation>
    <scope>NUCLEOTIDE SEQUENCE [LARGE SCALE GENOMIC DNA]</scope>
    <source>
        <strain evidence="2">cv. Nipponbare</strain>
    </source>
</reference>
<dbReference type="Gramene" id="Os02t0666550-00">
    <property type="protein sequence ID" value="Os02t0666550-00"/>
    <property type="gene ID" value="Os02g0666550"/>
</dbReference>
<proteinExistence type="predicted"/>
<reference evidence="1 2" key="2">
    <citation type="journal article" date="2013" name="Plant Cell Physiol.">
        <title>Rice Annotation Project Database (RAP-DB): an integrative and interactive database for rice genomics.</title>
        <authorList>
            <person name="Sakai H."/>
            <person name="Lee S.S."/>
            <person name="Tanaka T."/>
            <person name="Numa H."/>
            <person name="Kim J."/>
            <person name="Kawahara Y."/>
            <person name="Wakimoto H."/>
            <person name="Yang C.C."/>
            <person name="Iwamoto M."/>
            <person name="Abe T."/>
            <person name="Yamada Y."/>
            <person name="Muto A."/>
            <person name="Inokuchi H."/>
            <person name="Ikemura T."/>
            <person name="Matsumoto T."/>
            <person name="Sasaki T."/>
            <person name="Itoh T."/>
        </authorList>
    </citation>
    <scope>NUCLEOTIDE SEQUENCE [LARGE SCALE GENOMIC DNA]</scope>
    <source>
        <strain evidence="2">cv. Nipponbare</strain>
    </source>
</reference>
<protein>
    <submittedName>
        <fullName evidence="1">Os02g0666550 protein</fullName>
    </submittedName>
</protein>
<keyword evidence="2" id="KW-1185">Reference proteome</keyword>
<dbReference type="AlphaFoldDB" id="A0A0P0VMU2"/>
<accession>A0A0P0VMU2</accession>
<name>A0A0P0VMU2_ORYSJ</name>